<protein>
    <recommendedName>
        <fullName evidence="3">Alginate export domain-containing protein</fullName>
    </recommendedName>
</protein>
<evidence type="ECO:0000259" key="3">
    <source>
        <dbReference type="Pfam" id="PF13372"/>
    </source>
</evidence>
<name>A0ABQ0NYB9_9PROT</name>
<dbReference type="RefSeq" id="WP_018980672.1">
    <property type="nucleotide sequence ID" value="NZ_BAQD01000011.1"/>
</dbReference>
<evidence type="ECO:0000313" key="4">
    <source>
        <dbReference type="EMBL" id="GBQ06472.1"/>
    </source>
</evidence>
<dbReference type="Pfam" id="PF13372">
    <property type="entry name" value="Alginate_exp"/>
    <property type="match status" value="1"/>
</dbReference>
<dbReference type="Proteomes" id="UP001062901">
    <property type="component" value="Unassembled WGS sequence"/>
</dbReference>
<keyword evidence="2" id="KW-0732">Signal</keyword>
<keyword evidence="5" id="KW-1185">Reference proteome</keyword>
<evidence type="ECO:0000256" key="2">
    <source>
        <dbReference type="SAM" id="SignalP"/>
    </source>
</evidence>
<organism evidence="4 5">
    <name type="scientific">Saccharibacter floricola DSM 15669</name>
    <dbReference type="NCBI Taxonomy" id="1123227"/>
    <lineage>
        <taxon>Bacteria</taxon>
        <taxon>Pseudomonadati</taxon>
        <taxon>Pseudomonadota</taxon>
        <taxon>Alphaproteobacteria</taxon>
        <taxon>Acetobacterales</taxon>
        <taxon>Acetobacteraceae</taxon>
        <taxon>Saccharibacter</taxon>
    </lineage>
</organism>
<dbReference type="EMBL" id="BAQD01000011">
    <property type="protein sequence ID" value="GBQ06472.1"/>
    <property type="molecule type" value="Genomic_DNA"/>
</dbReference>
<sequence length="545" mass="60712">MAGKHRYPTLRQLGLMVLLGLGSFHNASADAPHAPPAVETYPLAGVIGQPRRVGAPHGKETRRHQGDWGRFNYGNGEFAGFGPVGMYGVAPWAEDWSALRNPARRRDFLDPLKFIALNEARTIWLSLSGESRARYWYEAQPRLGTVGHQGASRFTTRNFLGADLHLGQHVRVFGQLNNGTAAGSRYYGYSATWRRRLGVQQLFAEVKGTVIGAHMGLMVGRQQFLDAPSWLLYQGETPNVPLTWNGVRGYALWKSIRVDAYDFVQTQVTHDTIMGGGFDRSTRLYGVDVTSALPLFNIGHQQVHSFLDLFWMGFRFQGAQARLMQRTGDASGTQTRQNIGFRWYGSAPAFEYNLSAVYQTGRFYAAKAGGNRPISAYAGRAVVGWRHSSSFFHPFIGMQAEIYSGGRALQQHGEVTGFVAPFSPRNGTFDTSRTLVRANLMSIGPLLSATPLPRLNFQFKLPFMWRQRLGDGLYGNGSRYTFFNSSSLHKAGRYVGFIPQLSMRYQITQHLTYQVNGGAVVMSKGVRRAGAKNGTFMISDLVFRF</sequence>
<accession>A0ABQ0NYB9</accession>
<feature type="region of interest" description="Disordered" evidence="1">
    <location>
        <begin position="49"/>
        <end position="68"/>
    </location>
</feature>
<comment type="caution">
    <text evidence="4">The sequence shown here is derived from an EMBL/GenBank/DDBJ whole genome shotgun (WGS) entry which is preliminary data.</text>
</comment>
<evidence type="ECO:0000256" key="1">
    <source>
        <dbReference type="SAM" id="MobiDB-lite"/>
    </source>
</evidence>
<feature type="compositionally biased region" description="Basic and acidic residues" evidence="1">
    <location>
        <begin position="57"/>
        <end position="67"/>
    </location>
</feature>
<feature type="chain" id="PRO_5047478088" description="Alginate export domain-containing protein" evidence="2">
    <location>
        <begin position="30"/>
        <end position="545"/>
    </location>
</feature>
<reference evidence="4" key="1">
    <citation type="submission" date="2013-04" db="EMBL/GenBank/DDBJ databases">
        <title>The genome sequencing project of 58 acetic acid bacteria.</title>
        <authorList>
            <person name="Okamoto-Kainuma A."/>
            <person name="Ishikawa M."/>
            <person name="Umino S."/>
            <person name="Koizumi Y."/>
            <person name="Shiwa Y."/>
            <person name="Yoshikawa H."/>
            <person name="Matsutani M."/>
            <person name="Matsushita K."/>
        </authorList>
    </citation>
    <scope>NUCLEOTIDE SEQUENCE</scope>
    <source>
        <strain evidence="4">DSM 15669</strain>
    </source>
</reference>
<feature type="signal peptide" evidence="2">
    <location>
        <begin position="1"/>
        <end position="29"/>
    </location>
</feature>
<dbReference type="InterPro" id="IPR025388">
    <property type="entry name" value="Alginate_export_dom"/>
</dbReference>
<gene>
    <name evidence="4" type="ORF">AA15669_0956</name>
</gene>
<proteinExistence type="predicted"/>
<feature type="domain" description="Alginate export" evidence="3">
    <location>
        <begin position="124"/>
        <end position="535"/>
    </location>
</feature>
<evidence type="ECO:0000313" key="5">
    <source>
        <dbReference type="Proteomes" id="UP001062901"/>
    </source>
</evidence>